<dbReference type="InterPro" id="IPR039020">
    <property type="entry name" value="PaxB-like"/>
</dbReference>
<keyword evidence="7" id="KW-1185">Reference proteome</keyword>
<evidence type="ECO:0000313" key="6">
    <source>
        <dbReference type="EMBL" id="MBT1173046.1"/>
    </source>
</evidence>
<feature type="transmembrane region" description="Helical" evidence="5">
    <location>
        <begin position="157"/>
        <end position="174"/>
    </location>
</feature>
<comment type="caution">
    <text evidence="6">The sequence shown here is derived from an EMBL/GenBank/DDBJ whole genome shotgun (WGS) entry which is preliminary data.</text>
</comment>
<keyword evidence="2 5" id="KW-0812">Transmembrane</keyword>
<evidence type="ECO:0000256" key="1">
    <source>
        <dbReference type="ARBA" id="ARBA00004141"/>
    </source>
</evidence>
<dbReference type="PANTHER" id="PTHR42038:SF2">
    <property type="entry name" value="TERPENE CYCLASE AUSL"/>
    <property type="match status" value="1"/>
</dbReference>
<feature type="transmembrane region" description="Helical" evidence="5">
    <location>
        <begin position="180"/>
        <end position="202"/>
    </location>
</feature>
<feature type="transmembrane region" description="Helical" evidence="5">
    <location>
        <begin position="63"/>
        <end position="82"/>
    </location>
</feature>
<organism evidence="6 7">
    <name type="scientific">Bifidobacterium santillanense</name>
    <dbReference type="NCBI Taxonomy" id="2809028"/>
    <lineage>
        <taxon>Bacteria</taxon>
        <taxon>Bacillati</taxon>
        <taxon>Actinomycetota</taxon>
        <taxon>Actinomycetes</taxon>
        <taxon>Bifidobacteriales</taxon>
        <taxon>Bifidobacteriaceae</taxon>
        <taxon>Bifidobacterium</taxon>
    </lineage>
</organism>
<sequence length="227" mass="25570">MIRPVLMAVSGICWSVTYVSLIRNGFRDRTCGMPLFALGLNICWEVLYAFYGFTAEPSGIQTWINMIWACLDIAIIVTWMRYGRALLPAPARRHFIAFTMLTLITCAMAQLAFYLRFDNAVEASQYSAFAQNAVMSVLFLTHLWNRGDGRGQTMTMAVAKCLGTLAPTILGGLIESLNVYILLMGAICLIFDLLYIGQLYALRHKTTDDLIQKEHDDQHPVRQRASE</sequence>
<protein>
    <submittedName>
        <fullName evidence="6">Uncharacterized protein</fullName>
    </submittedName>
</protein>
<dbReference type="Pfam" id="PF25129">
    <property type="entry name" value="Pyr4-TMTC"/>
    <property type="match status" value="1"/>
</dbReference>
<feature type="transmembrane region" description="Helical" evidence="5">
    <location>
        <begin position="126"/>
        <end position="145"/>
    </location>
</feature>
<accession>A0ABS5UQ27</accession>
<evidence type="ECO:0000256" key="2">
    <source>
        <dbReference type="ARBA" id="ARBA00022692"/>
    </source>
</evidence>
<proteinExistence type="predicted"/>
<keyword evidence="4 5" id="KW-0472">Membrane</keyword>
<comment type="subcellular location">
    <subcellularLocation>
        <location evidence="1">Membrane</location>
        <topology evidence="1">Multi-pass membrane protein</topology>
    </subcellularLocation>
</comment>
<dbReference type="RefSeq" id="WP_214358320.1">
    <property type="nucleotide sequence ID" value="NZ_JAFEJS010000006.1"/>
</dbReference>
<dbReference type="EMBL" id="JAFEJS010000006">
    <property type="protein sequence ID" value="MBT1173046.1"/>
    <property type="molecule type" value="Genomic_DNA"/>
</dbReference>
<feature type="transmembrane region" description="Helical" evidence="5">
    <location>
        <begin position="6"/>
        <end position="26"/>
    </location>
</feature>
<keyword evidence="3 5" id="KW-1133">Transmembrane helix</keyword>
<dbReference type="Proteomes" id="UP000773064">
    <property type="component" value="Unassembled WGS sequence"/>
</dbReference>
<gene>
    <name evidence="6" type="ORF">JS528_06700</name>
</gene>
<reference evidence="6 7" key="1">
    <citation type="journal article" date="2021" name="Environ. Microbiol.">
        <title>Genetic insights into the dark matter of the mammalian gut microbiota through targeted genome reconstruction.</title>
        <authorList>
            <person name="Lugli G.A."/>
            <person name="Alessandri G."/>
            <person name="Milani C."/>
            <person name="Viappiani A."/>
            <person name="Fontana F."/>
            <person name="Tarracchini C."/>
            <person name="Mancabelli L."/>
            <person name="Argentini C."/>
            <person name="Ruiz L."/>
            <person name="Margolles A."/>
            <person name="van Sinderen D."/>
            <person name="Turroni F."/>
            <person name="Ventura M."/>
        </authorList>
    </citation>
    <scope>NUCLEOTIDE SEQUENCE [LARGE SCALE GENOMIC DNA]</scope>
    <source>
        <strain evidence="6 7">MA2</strain>
    </source>
</reference>
<feature type="transmembrane region" description="Helical" evidence="5">
    <location>
        <begin position="94"/>
        <end position="114"/>
    </location>
</feature>
<dbReference type="PANTHER" id="PTHR42038">
    <property type="match status" value="1"/>
</dbReference>
<name>A0ABS5UQ27_9BIFI</name>
<evidence type="ECO:0000313" key="7">
    <source>
        <dbReference type="Proteomes" id="UP000773064"/>
    </source>
</evidence>
<evidence type="ECO:0000256" key="4">
    <source>
        <dbReference type="ARBA" id="ARBA00023136"/>
    </source>
</evidence>
<evidence type="ECO:0000256" key="3">
    <source>
        <dbReference type="ARBA" id="ARBA00022989"/>
    </source>
</evidence>
<evidence type="ECO:0000256" key="5">
    <source>
        <dbReference type="SAM" id="Phobius"/>
    </source>
</evidence>
<feature type="transmembrane region" description="Helical" evidence="5">
    <location>
        <begin position="33"/>
        <end position="51"/>
    </location>
</feature>